<organism evidence="2 3">
    <name type="scientific">Pontibacter toksunensis</name>
    <dbReference type="NCBI Taxonomy" id="1332631"/>
    <lineage>
        <taxon>Bacteria</taxon>
        <taxon>Pseudomonadati</taxon>
        <taxon>Bacteroidota</taxon>
        <taxon>Cytophagia</taxon>
        <taxon>Cytophagales</taxon>
        <taxon>Hymenobacteraceae</taxon>
        <taxon>Pontibacter</taxon>
    </lineage>
</organism>
<evidence type="ECO:0000256" key="1">
    <source>
        <dbReference type="SAM" id="MobiDB-lite"/>
    </source>
</evidence>
<name>A0ABW6BQ16_9BACT</name>
<feature type="region of interest" description="Disordered" evidence="1">
    <location>
        <begin position="38"/>
        <end position="61"/>
    </location>
</feature>
<accession>A0ABW6BQ16</accession>
<dbReference type="Proteomes" id="UP001597641">
    <property type="component" value="Unassembled WGS sequence"/>
</dbReference>
<evidence type="ECO:0000313" key="3">
    <source>
        <dbReference type="Proteomes" id="UP001597641"/>
    </source>
</evidence>
<feature type="compositionally biased region" description="Basic and acidic residues" evidence="1">
    <location>
        <begin position="45"/>
        <end position="61"/>
    </location>
</feature>
<comment type="caution">
    <text evidence="2">The sequence shown here is derived from an EMBL/GenBank/DDBJ whole genome shotgun (WGS) entry which is preliminary data.</text>
</comment>
<keyword evidence="3" id="KW-1185">Reference proteome</keyword>
<reference evidence="3" key="1">
    <citation type="journal article" date="2019" name="Int. J. Syst. Evol. Microbiol.">
        <title>The Global Catalogue of Microorganisms (GCM) 10K type strain sequencing project: providing services to taxonomists for standard genome sequencing and annotation.</title>
        <authorList>
            <consortium name="The Broad Institute Genomics Platform"/>
            <consortium name="The Broad Institute Genome Sequencing Center for Infectious Disease"/>
            <person name="Wu L."/>
            <person name="Ma J."/>
        </authorList>
    </citation>
    <scope>NUCLEOTIDE SEQUENCE [LARGE SCALE GENOMIC DNA]</scope>
    <source>
        <strain evidence="3">KCTC 23984</strain>
    </source>
</reference>
<proteinExistence type="predicted"/>
<evidence type="ECO:0000313" key="2">
    <source>
        <dbReference type="EMBL" id="MFD2999022.1"/>
    </source>
</evidence>
<protein>
    <submittedName>
        <fullName evidence="2">Uncharacterized protein</fullName>
    </submittedName>
</protein>
<dbReference type="RefSeq" id="WP_377479807.1">
    <property type="nucleotide sequence ID" value="NZ_JBHUOX010000001.1"/>
</dbReference>
<dbReference type="EMBL" id="JBHUOX010000001">
    <property type="protein sequence ID" value="MFD2999022.1"/>
    <property type="molecule type" value="Genomic_DNA"/>
</dbReference>
<gene>
    <name evidence="2" type="ORF">ACFS7Z_01505</name>
</gene>
<sequence length="223" mass="24341">MAGLQADNMHPEFLRNFISETVYLVDGDTFMPAPVSSAAVDETPQADKKPAPKPAPDKPKAEAHVRNLITEHSPVATPHIPKSPDAAAAVAHAAVRYKVAGANAKGIVVLVTLPDDEFDRLPQLQFLQKILAAIGLHPGDVAYVNNKTGTTALFEELQQAIHVNYIISFASRLETSLPHDKFTLYHPVMISDVPVVFSQALSILEKDTEHKKKLWGALQQVFL</sequence>